<feature type="domain" description="PAS" evidence="8">
    <location>
        <begin position="197"/>
        <end position="273"/>
    </location>
</feature>
<keyword evidence="11" id="KW-1185">Reference proteome</keyword>
<dbReference type="FunFam" id="3.30.565.10:FF:000010">
    <property type="entry name" value="Sensor histidine kinase RcsC"/>
    <property type="match status" value="1"/>
</dbReference>
<dbReference type="InterPro" id="IPR000700">
    <property type="entry name" value="PAS-assoc_C"/>
</dbReference>
<dbReference type="PANTHER" id="PTHR43047">
    <property type="entry name" value="TWO-COMPONENT HISTIDINE PROTEIN KINASE"/>
    <property type="match status" value="1"/>
</dbReference>
<dbReference type="GO" id="GO:0000155">
    <property type="term" value="F:phosphorelay sensor kinase activity"/>
    <property type="evidence" value="ECO:0007669"/>
    <property type="project" value="InterPro"/>
</dbReference>
<dbReference type="PANTHER" id="PTHR43047:SF64">
    <property type="entry name" value="HISTIDINE KINASE CONTAINING CHEY-HOMOLOGOUS RECEIVER DOMAIN AND PAS DOMAIN-RELATED"/>
    <property type="match status" value="1"/>
</dbReference>
<evidence type="ECO:0000256" key="3">
    <source>
        <dbReference type="ARBA" id="ARBA00022553"/>
    </source>
</evidence>
<dbReference type="PRINTS" id="PR00344">
    <property type="entry name" value="BCTRLSENSOR"/>
</dbReference>
<keyword evidence="5" id="KW-0418">Kinase</keyword>
<dbReference type="NCBIfam" id="TIGR00229">
    <property type="entry name" value="sensory_box"/>
    <property type="match status" value="1"/>
</dbReference>
<feature type="transmembrane region" description="Helical" evidence="6">
    <location>
        <begin position="83"/>
        <end position="100"/>
    </location>
</feature>
<reference evidence="10 11" key="1">
    <citation type="submission" date="2018-05" db="EMBL/GenBank/DDBJ databases">
        <title>Lujinxingia marina gen. nov. sp. nov., a new facultative anaerobic member of the class Deltaproteobacteria, and proposal of Lujinxingaceae fam. nov.</title>
        <authorList>
            <person name="Li C.-M."/>
        </authorList>
    </citation>
    <scope>NUCLEOTIDE SEQUENCE [LARGE SCALE GENOMIC DNA]</scope>
    <source>
        <strain evidence="10 11">B210</strain>
    </source>
</reference>
<evidence type="ECO:0000259" key="9">
    <source>
        <dbReference type="PROSITE" id="PS50113"/>
    </source>
</evidence>
<dbReference type="GO" id="GO:0006355">
    <property type="term" value="P:regulation of DNA-templated transcription"/>
    <property type="evidence" value="ECO:0007669"/>
    <property type="project" value="InterPro"/>
</dbReference>
<dbReference type="Gene3D" id="1.10.287.130">
    <property type="match status" value="1"/>
</dbReference>
<proteinExistence type="predicted"/>
<dbReference type="Gene3D" id="3.30.450.20">
    <property type="entry name" value="PAS domain"/>
    <property type="match status" value="1"/>
</dbReference>
<dbReference type="Pfam" id="PF00512">
    <property type="entry name" value="HisKA"/>
    <property type="match status" value="1"/>
</dbReference>
<gene>
    <name evidence="10" type="ORF">DL240_11390</name>
</gene>
<dbReference type="Pfam" id="PF02518">
    <property type="entry name" value="HATPase_c"/>
    <property type="match status" value="1"/>
</dbReference>
<evidence type="ECO:0000259" key="8">
    <source>
        <dbReference type="PROSITE" id="PS50112"/>
    </source>
</evidence>
<organism evidence="10 11">
    <name type="scientific">Lujinxingia litoralis</name>
    <dbReference type="NCBI Taxonomy" id="2211119"/>
    <lineage>
        <taxon>Bacteria</taxon>
        <taxon>Deltaproteobacteria</taxon>
        <taxon>Bradymonadales</taxon>
        <taxon>Lujinxingiaceae</taxon>
        <taxon>Lujinxingia</taxon>
    </lineage>
</organism>
<feature type="transmembrane region" description="Helical" evidence="6">
    <location>
        <begin position="106"/>
        <end position="123"/>
    </location>
</feature>
<feature type="domain" description="PAC" evidence="9">
    <location>
        <begin position="263"/>
        <end position="313"/>
    </location>
</feature>
<dbReference type="InterPro" id="IPR036890">
    <property type="entry name" value="HATPase_C_sf"/>
</dbReference>
<dbReference type="CDD" id="cd00130">
    <property type="entry name" value="PAS"/>
    <property type="match status" value="1"/>
</dbReference>
<evidence type="ECO:0000256" key="6">
    <source>
        <dbReference type="SAM" id="Phobius"/>
    </source>
</evidence>
<evidence type="ECO:0000256" key="4">
    <source>
        <dbReference type="ARBA" id="ARBA00022679"/>
    </source>
</evidence>
<evidence type="ECO:0000256" key="1">
    <source>
        <dbReference type="ARBA" id="ARBA00000085"/>
    </source>
</evidence>
<feature type="transmembrane region" description="Helical" evidence="6">
    <location>
        <begin position="53"/>
        <end position="71"/>
    </location>
</feature>
<dbReference type="InterPro" id="IPR005467">
    <property type="entry name" value="His_kinase_dom"/>
</dbReference>
<dbReference type="EMBL" id="QHKO01000004">
    <property type="protein sequence ID" value="RAL22442.1"/>
    <property type="molecule type" value="Genomic_DNA"/>
</dbReference>
<keyword evidence="6" id="KW-1133">Transmembrane helix</keyword>
<dbReference type="InterPro" id="IPR003661">
    <property type="entry name" value="HisK_dim/P_dom"/>
</dbReference>
<dbReference type="InterPro" id="IPR000014">
    <property type="entry name" value="PAS"/>
</dbReference>
<dbReference type="SMART" id="SM00091">
    <property type="entry name" value="PAS"/>
    <property type="match status" value="1"/>
</dbReference>
<dbReference type="PROSITE" id="PS50113">
    <property type="entry name" value="PAC"/>
    <property type="match status" value="1"/>
</dbReference>
<evidence type="ECO:0000256" key="5">
    <source>
        <dbReference type="ARBA" id="ARBA00022777"/>
    </source>
</evidence>
<keyword evidence="4" id="KW-0808">Transferase</keyword>
<dbReference type="SUPFAM" id="SSF47384">
    <property type="entry name" value="Homodimeric domain of signal transducing histidine kinase"/>
    <property type="match status" value="1"/>
</dbReference>
<keyword evidence="6" id="KW-0812">Transmembrane</keyword>
<dbReference type="Gene3D" id="3.30.565.10">
    <property type="entry name" value="Histidine kinase-like ATPase, C-terminal domain"/>
    <property type="match status" value="1"/>
</dbReference>
<dbReference type="CDD" id="cd00082">
    <property type="entry name" value="HisKA"/>
    <property type="match status" value="1"/>
</dbReference>
<evidence type="ECO:0000259" key="7">
    <source>
        <dbReference type="PROSITE" id="PS50109"/>
    </source>
</evidence>
<feature type="domain" description="Histidine kinase" evidence="7">
    <location>
        <begin position="331"/>
        <end position="561"/>
    </location>
</feature>
<dbReference type="InterPro" id="IPR035965">
    <property type="entry name" value="PAS-like_dom_sf"/>
</dbReference>
<dbReference type="Pfam" id="PF00989">
    <property type="entry name" value="PAS"/>
    <property type="match status" value="1"/>
</dbReference>
<dbReference type="InterPro" id="IPR004358">
    <property type="entry name" value="Sig_transdc_His_kin-like_C"/>
</dbReference>
<comment type="caution">
    <text evidence="10">The sequence shown here is derived from an EMBL/GenBank/DDBJ whole genome shotgun (WGS) entry which is preliminary data.</text>
</comment>
<comment type="catalytic activity">
    <reaction evidence="1">
        <text>ATP + protein L-histidine = ADP + protein N-phospho-L-histidine.</text>
        <dbReference type="EC" id="2.7.13.3"/>
    </reaction>
</comment>
<dbReference type="SUPFAM" id="SSF55785">
    <property type="entry name" value="PYP-like sensor domain (PAS domain)"/>
    <property type="match status" value="1"/>
</dbReference>
<keyword evidence="3" id="KW-0597">Phosphoprotein</keyword>
<accession>A0A328C6L4</accession>
<dbReference type="InterPro" id="IPR003594">
    <property type="entry name" value="HATPase_dom"/>
</dbReference>
<dbReference type="CDD" id="cd16922">
    <property type="entry name" value="HATPase_EvgS-ArcB-TorS-like"/>
    <property type="match status" value="1"/>
</dbReference>
<keyword evidence="6" id="KW-0472">Membrane</keyword>
<dbReference type="Proteomes" id="UP000249169">
    <property type="component" value="Unassembled WGS sequence"/>
</dbReference>
<dbReference type="EC" id="2.7.13.3" evidence="2"/>
<dbReference type="PROSITE" id="PS50112">
    <property type="entry name" value="PAS"/>
    <property type="match status" value="1"/>
</dbReference>
<evidence type="ECO:0000313" key="10">
    <source>
        <dbReference type="EMBL" id="RAL22442.1"/>
    </source>
</evidence>
<evidence type="ECO:0000313" key="11">
    <source>
        <dbReference type="Proteomes" id="UP000249169"/>
    </source>
</evidence>
<feature type="transmembrane region" description="Helical" evidence="6">
    <location>
        <begin position="162"/>
        <end position="182"/>
    </location>
</feature>
<dbReference type="SMART" id="SM00388">
    <property type="entry name" value="HisKA"/>
    <property type="match status" value="1"/>
</dbReference>
<dbReference type="InterPro" id="IPR013767">
    <property type="entry name" value="PAS_fold"/>
</dbReference>
<dbReference type="AlphaFoldDB" id="A0A328C6L4"/>
<evidence type="ECO:0000256" key="2">
    <source>
        <dbReference type="ARBA" id="ARBA00012438"/>
    </source>
</evidence>
<feature type="transmembrane region" description="Helical" evidence="6">
    <location>
        <begin position="26"/>
        <end position="47"/>
    </location>
</feature>
<sequence length="574" mass="63189">MMSTLVDYFIPQQLSREGFQRRQARVAILAVFALLGWGPIASTLYYFGGSPPAMWAVVAATITSLLTPFLLKWTGSLHLAGNFLILTLYALFVWLSMLFGGLEAPPVTWILLMPLFAMLFLNARSALVWMGVALATWSTLILTQLLDITLPFASTFNPSLQIAHRAVGVIGLSCTVFAVMLLKDHIQRWLVATVEETAAEARAVLQTAPDGILTLDLDGRVLNANDAAGRLFGHTREELKHRSIDELIVSLDATHVRNAPLGNNEEHSALDAHNRVFPAEIAYGSLQSTGRQGVVLILRDITERKEADQALRDARDLAIDANLAKSTFLANMSHELRTPLNAVIGYSEMIMEEIQLMGSEDALSDRERVEAFIPDLRRIRTAGKHLLMLISDILDLSKIEAGKMTTHPETFNTAALLTEICDTARPLAAKNLNTLHADFPDDLGTMHSDPTRVRQILFNLLSNASKFTHEGHIYLRATRCDDNRHIRFEVKDTGIGMDAEQLHRVFDPFTQADTSTTRKFGGTGLGLTITRHFCELLGGDIVMTSAPGEGTQVSVRLALDLTPSPNLATHNLPA</sequence>
<protein>
    <recommendedName>
        <fullName evidence="2">histidine kinase</fullName>
        <ecNumber evidence="2">2.7.13.3</ecNumber>
    </recommendedName>
</protein>
<feature type="transmembrane region" description="Helical" evidence="6">
    <location>
        <begin position="128"/>
        <end position="150"/>
    </location>
</feature>
<name>A0A328C6L4_9DELT</name>
<dbReference type="SUPFAM" id="SSF55874">
    <property type="entry name" value="ATPase domain of HSP90 chaperone/DNA topoisomerase II/histidine kinase"/>
    <property type="match status" value="1"/>
</dbReference>
<dbReference type="InterPro" id="IPR036097">
    <property type="entry name" value="HisK_dim/P_sf"/>
</dbReference>
<dbReference type="SMART" id="SM00387">
    <property type="entry name" value="HATPase_c"/>
    <property type="match status" value="1"/>
</dbReference>
<dbReference type="PROSITE" id="PS50109">
    <property type="entry name" value="HIS_KIN"/>
    <property type="match status" value="1"/>
</dbReference>